<keyword evidence="1" id="KW-0732">Signal</keyword>
<evidence type="ECO:0000256" key="1">
    <source>
        <dbReference type="SAM" id="SignalP"/>
    </source>
</evidence>
<dbReference type="OrthoDB" id="5006988at2759"/>
<keyword evidence="3" id="KW-1185">Reference proteome</keyword>
<protein>
    <recommendedName>
        <fullName evidence="4">Secreted protein</fullName>
    </recommendedName>
</protein>
<evidence type="ECO:0008006" key="4">
    <source>
        <dbReference type="Google" id="ProtNLM"/>
    </source>
</evidence>
<dbReference type="Proteomes" id="UP000566819">
    <property type="component" value="Unassembled WGS sequence"/>
</dbReference>
<comment type="caution">
    <text evidence="2">The sequence shown here is derived from an EMBL/GenBank/DDBJ whole genome shotgun (WGS) entry which is preliminary data.</text>
</comment>
<feature type="signal peptide" evidence="1">
    <location>
        <begin position="1"/>
        <end position="19"/>
    </location>
</feature>
<reference evidence="2 3" key="1">
    <citation type="submission" date="2020-03" db="EMBL/GenBank/DDBJ databases">
        <title>Draft Genome Sequence of Cudoniella acicularis.</title>
        <authorList>
            <person name="Buettner E."/>
            <person name="Kellner H."/>
        </authorList>
    </citation>
    <scope>NUCLEOTIDE SEQUENCE [LARGE SCALE GENOMIC DNA]</scope>
    <source>
        <strain evidence="2 3">DSM 108380</strain>
    </source>
</reference>
<name>A0A8H4QTI3_9HELO</name>
<sequence>MHLNTISVFILALAATSQGFTIPDNQPNGVYKVSVDANGVETHTLLRGLIENYTYVSTEPNKPLPTLHATSAKFRRQDLTGQNNIACGGYSLVTSDVVSAVGNLEAQCGNGAFVGGGKNFYSITGGTVAYFCNFSGGTNNCYASEMVEAAERITNDCGSSNGGWDIVPDRQCQYGYERQPGNHFCGRGTDSSRGYGDSADLNFGVYSLEDSTLCGYEFWRLLPS</sequence>
<dbReference type="AlphaFoldDB" id="A0A8H4QTI3"/>
<organism evidence="2 3">
    <name type="scientific">Cudoniella acicularis</name>
    <dbReference type="NCBI Taxonomy" id="354080"/>
    <lineage>
        <taxon>Eukaryota</taxon>
        <taxon>Fungi</taxon>
        <taxon>Dikarya</taxon>
        <taxon>Ascomycota</taxon>
        <taxon>Pezizomycotina</taxon>
        <taxon>Leotiomycetes</taxon>
        <taxon>Helotiales</taxon>
        <taxon>Tricladiaceae</taxon>
        <taxon>Cudoniella</taxon>
    </lineage>
</organism>
<accession>A0A8H4QTI3</accession>
<gene>
    <name evidence="2" type="ORF">G7Y89_g15075</name>
</gene>
<evidence type="ECO:0000313" key="3">
    <source>
        <dbReference type="Proteomes" id="UP000566819"/>
    </source>
</evidence>
<evidence type="ECO:0000313" key="2">
    <source>
        <dbReference type="EMBL" id="KAF4617072.1"/>
    </source>
</evidence>
<feature type="chain" id="PRO_5034061005" description="Secreted protein" evidence="1">
    <location>
        <begin position="20"/>
        <end position="224"/>
    </location>
</feature>
<proteinExistence type="predicted"/>
<dbReference type="EMBL" id="JAAMPI010002191">
    <property type="protein sequence ID" value="KAF4617072.1"/>
    <property type="molecule type" value="Genomic_DNA"/>
</dbReference>